<keyword evidence="4" id="KW-1185">Reference proteome</keyword>
<gene>
    <name evidence="3" type="primary">dprA</name>
    <name evidence="3" type="ORF">ACFQ4R_10925</name>
</gene>
<name>A0ABW4BPD7_9LACO</name>
<organism evidence="3 4">
    <name type="scientific">Lapidilactobacillus gannanensis</name>
    <dbReference type="NCBI Taxonomy" id="2486002"/>
    <lineage>
        <taxon>Bacteria</taxon>
        <taxon>Bacillati</taxon>
        <taxon>Bacillota</taxon>
        <taxon>Bacilli</taxon>
        <taxon>Lactobacillales</taxon>
        <taxon>Lactobacillaceae</taxon>
        <taxon>Lapidilactobacillus</taxon>
    </lineage>
</organism>
<dbReference type="Pfam" id="PF02481">
    <property type="entry name" value="DNA_processg_A"/>
    <property type="match status" value="1"/>
</dbReference>
<comment type="caution">
    <text evidence="3">The sequence shown here is derived from an EMBL/GenBank/DDBJ whole genome shotgun (WGS) entry which is preliminary data.</text>
</comment>
<evidence type="ECO:0000313" key="4">
    <source>
        <dbReference type="Proteomes" id="UP001597191"/>
    </source>
</evidence>
<evidence type="ECO:0000313" key="3">
    <source>
        <dbReference type="EMBL" id="MFD1412092.1"/>
    </source>
</evidence>
<dbReference type="InterPro" id="IPR057666">
    <property type="entry name" value="DrpA_SLOG"/>
</dbReference>
<dbReference type="Gene3D" id="3.40.50.450">
    <property type="match status" value="1"/>
</dbReference>
<proteinExistence type="inferred from homology"/>
<evidence type="ECO:0000256" key="1">
    <source>
        <dbReference type="ARBA" id="ARBA00006525"/>
    </source>
</evidence>
<sequence>MDKNTVLLAAKLTKQWSYQEQLQLARLLQAQATPLPSTWPALNKWLQQCWPNLILPASLAAPTMTDHYLTILDADYPLALAEIFQPPVLLFYAGHRELLTAEKLAIVGARECTTYSHACLRRLVPDLVQAGITTVSGLAAGVDQLVHQETLLAHGATISVIGTGLDVYYPAQNELLQQLITQKGLLLSEYPPATPPRRFHFPQRNRIIAGLSSGVLVTEARQRSGSLITANLGLQENRNIYALPGSLLSPLSAGTNQLLQAGATPVLTAADILADFPNLNGTKNANASLAIK</sequence>
<dbReference type="PANTHER" id="PTHR43022">
    <property type="entry name" value="PROTEIN SMF"/>
    <property type="match status" value="1"/>
</dbReference>
<dbReference type="PANTHER" id="PTHR43022:SF1">
    <property type="entry name" value="PROTEIN SMF"/>
    <property type="match status" value="1"/>
</dbReference>
<dbReference type="Proteomes" id="UP001597191">
    <property type="component" value="Unassembled WGS sequence"/>
</dbReference>
<dbReference type="NCBIfam" id="TIGR00732">
    <property type="entry name" value="dprA"/>
    <property type="match status" value="1"/>
</dbReference>
<accession>A0ABW4BPD7</accession>
<reference evidence="4" key="1">
    <citation type="journal article" date="2019" name="Int. J. Syst. Evol. Microbiol.">
        <title>The Global Catalogue of Microorganisms (GCM) 10K type strain sequencing project: providing services to taxonomists for standard genome sequencing and annotation.</title>
        <authorList>
            <consortium name="The Broad Institute Genomics Platform"/>
            <consortium name="The Broad Institute Genome Sequencing Center for Infectious Disease"/>
            <person name="Wu L."/>
            <person name="Ma J."/>
        </authorList>
    </citation>
    <scope>NUCLEOTIDE SEQUENCE [LARGE SCALE GENOMIC DNA]</scope>
    <source>
        <strain evidence="4">CCM 8937</strain>
    </source>
</reference>
<feature type="domain" description="Smf/DprA SLOG" evidence="2">
    <location>
        <begin position="68"/>
        <end position="276"/>
    </location>
</feature>
<evidence type="ECO:0000259" key="2">
    <source>
        <dbReference type="Pfam" id="PF02481"/>
    </source>
</evidence>
<dbReference type="EMBL" id="JBHTOH010000093">
    <property type="protein sequence ID" value="MFD1412092.1"/>
    <property type="molecule type" value="Genomic_DNA"/>
</dbReference>
<comment type="similarity">
    <text evidence="1">Belongs to the DprA/Smf family.</text>
</comment>
<dbReference type="RefSeq" id="WP_164509197.1">
    <property type="nucleotide sequence ID" value="NZ_JBHTOH010000093.1"/>
</dbReference>
<protein>
    <submittedName>
        <fullName evidence="3">DNA-processing protein DprA</fullName>
    </submittedName>
</protein>
<dbReference type="InterPro" id="IPR003488">
    <property type="entry name" value="DprA"/>
</dbReference>
<dbReference type="SUPFAM" id="SSF102405">
    <property type="entry name" value="MCP/YpsA-like"/>
    <property type="match status" value="1"/>
</dbReference>